<protein>
    <submittedName>
        <fullName evidence="2">Uncharacterized protein</fullName>
    </submittedName>
</protein>
<comment type="caution">
    <text evidence="2">The sequence shown here is derived from an EMBL/GenBank/DDBJ whole genome shotgun (WGS) entry which is preliminary data.</text>
</comment>
<evidence type="ECO:0000313" key="3">
    <source>
        <dbReference type="Proteomes" id="UP001281761"/>
    </source>
</evidence>
<feature type="region of interest" description="Disordered" evidence="1">
    <location>
        <begin position="594"/>
        <end position="625"/>
    </location>
</feature>
<gene>
    <name evidence="2" type="ORF">BLNAU_18611</name>
</gene>
<dbReference type="EMBL" id="JARBJD010000228">
    <property type="protein sequence ID" value="KAK2946446.1"/>
    <property type="molecule type" value="Genomic_DNA"/>
</dbReference>
<reference evidence="2 3" key="1">
    <citation type="journal article" date="2022" name="bioRxiv">
        <title>Genomics of Preaxostyla Flagellates Illuminates Evolutionary Transitions and the Path Towards Mitochondrial Loss.</title>
        <authorList>
            <person name="Novak L.V.F."/>
            <person name="Treitli S.C."/>
            <person name="Pyrih J."/>
            <person name="Halakuc P."/>
            <person name="Pipaliya S.V."/>
            <person name="Vacek V."/>
            <person name="Brzon O."/>
            <person name="Soukal P."/>
            <person name="Eme L."/>
            <person name="Dacks J.B."/>
            <person name="Karnkowska A."/>
            <person name="Elias M."/>
            <person name="Hampl V."/>
        </authorList>
    </citation>
    <scope>NUCLEOTIDE SEQUENCE [LARGE SCALE GENOMIC DNA]</scope>
    <source>
        <strain evidence="2">NAU3</strain>
        <tissue evidence="2">Gut</tissue>
    </source>
</reference>
<evidence type="ECO:0000313" key="2">
    <source>
        <dbReference type="EMBL" id="KAK2946446.1"/>
    </source>
</evidence>
<organism evidence="2 3">
    <name type="scientific">Blattamonas nauphoetae</name>
    <dbReference type="NCBI Taxonomy" id="2049346"/>
    <lineage>
        <taxon>Eukaryota</taxon>
        <taxon>Metamonada</taxon>
        <taxon>Preaxostyla</taxon>
        <taxon>Oxymonadida</taxon>
        <taxon>Blattamonas</taxon>
    </lineage>
</organism>
<keyword evidence="3" id="KW-1185">Reference proteome</keyword>
<name>A0ABQ9X3U8_9EUKA</name>
<sequence>MSTFVNSLSDAIRGWGKGPKTFDVIGVYIEMLLESVFRSAAVPNEPNANSCKYVFDTNGHASLVIRRDKSGVVYGPDDKHLTQHIQEFLDADFSQEICHISRMFTETNKHLSTLHHFKAWILHSTPIQPFFGLLSEFCETPPRTLSFLHNPLFVPHFRDLHLSFVEENPGPSGDEFIPSSLIPSPFKLSSIKDPNSHPLLRSFFTKLCAFPGKSSILMAFRLVSPSDLADLNNILHPSPTLHLPPRPFLLPLSQPCQSKDGIIFVKSLGNMIPLSKFTEFLISGKIPVSSHTVVMWYIQCVLGVEARFNLHLAESPLQQDDIVVDSFFRFHINPLPSLSTCTIAEETTYSLSLIVSLVESDILPSIILEDLDFFPSIQSPNPKHIPSFRLKRRNQWISDILMDLQDWYRGKQIPGFDHPRLFNSLSLLISQLLSEYRPLLDIYEESHWNDFLNTLTERAAGEQKEYGTMFLADDIFKSARESLFNEAEKNFRDLGGINHLMSSIAFPHSGGSTDTETKTASYQSDPKWGRDDTDVYALKADEYKSRSTAKLSLESNTLGSSELLSQNPLASQSQDGEFQEPLLSRNPIHPVKLSPILIESTDPVREDDEARHSRQAEEERQIKDSLDKITKGAKKQHKFTWNFSISPDLTINFSQIDMTETFDHTLFDTIDNEEIDKSLLRCLYILQKTERADHIQIDDIFVASLCDCLGGDDETCCPKSYVLLLVLYEHYLKDSQKQQVLKNLKDAFVDQNQYQAGFLIRVHSFVLRRNTDTFSYSDVNWEHVSLFEPTDYNVRLRHMVFVSDAVAVFRNRCSLDIFDPHKIVRRLVEYYHPFSLTHEEITKFGETDDIDPITRLFASIIVFSITLNQTLSPRIIELYATTEIEYVDMRAVSLFLIPLTRNLGTRPLSYLLLERFIRQPFEVGFSQLIYMLSLGVMNNHFDTTSLPVFLHPFFISHLFHLDIVRMVQVQGEHFDKAIHILRSAFVKSATTDGHDMILYATHPPPQFGRFLDFLFTFHTKSQTLDVTTFLLFTNYIFFCSPFGEGRLFRRIFGTLFSPLTPKDSLKTERLGLETTICWLQLTNTWLPKGFDNPLLWFLTPSTLSNRRLTNDELSKLKAVVDGREQWLIKSIDDGSFPLSRHLEWRCVVARMGHWNFRFLEKTETDAFVQKLLVDCFSPYPAIVSLALIALSNIVSSTGPTVHRILCQMDTIDVVISSVDKSSHLEDYENGICVIGILLRSIRDFRNKKEMVDHDFADLPLK</sequence>
<evidence type="ECO:0000256" key="1">
    <source>
        <dbReference type="SAM" id="MobiDB-lite"/>
    </source>
</evidence>
<feature type="compositionally biased region" description="Basic and acidic residues" evidence="1">
    <location>
        <begin position="602"/>
        <end position="625"/>
    </location>
</feature>
<accession>A0ABQ9X3U8</accession>
<proteinExistence type="predicted"/>
<dbReference type="Proteomes" id="UP001281761">
    <property type="component" value="Unassembled WGS sequence"/>
</dbReference>